<dbReference type="InterPro" id="IPR002225">
    <property type="entry name" value="3Beta_OHSteriod_DH/Estase"/>
</dbReference>
<reference evidence="4 5" key="1">
    <citation type="submission" date="2021-08" db="EMBL/GenBank/DDBJ databases">
        <title>Draft Genome Sequence of Phanerochaete sordida strain YK-624.</title>
        <authorList>
            <person name="Mori T."/>
            <person name="Dohra H."/>
            <person name="Suzuki T."/>
            <person name="Kawagishi H."/>
            <person name="Hirai H."/>
        </authorList>
    </citation>
    <scope>NUCLEOTIDE SEQUENCE [LARGE SCALE GENOMIC DNA]</scope>
    <source>
        <strain evidence="4 5">YK-624</strain>
    </source>
</reference>
<dbReference type="PANTHER" id="PTHR43245:SF51">
    <property type="entry name" value="SHORT CHAIN DEHYDROGENASE_REDUCTASE FAMILY 42E, MEMBER 2"/>
    <property type="match status" value="1"/>
</dbReference>
<dbReference type="EMBL" id="BPQB01000030">
    <property type="protein sequence ID" value="GJE93179.1"/>
    <property type="molecule type" value="Genomic_DNA"/>
</dbReference>
<evidence type="ECO:0000256" key="1">
    <source>
        <dbReference type="ARBA" id="ARBA00009219"/>
    </source>
</evidence>
<dbReference type="OrthoDB" id="10058185at2759"/>
<evidence type="ECO:0000313" key="4">
    <source>
        <dbReference type="EMBL" id="GJE93179.1"/>
    </source>
</evidence>
<dbReference type="SUPFAM" id="SSF51735">
    <property type="entry name" value="NAD(P)-binding Rossmann-fold domains"/>
    <property type="match status" value="1"/>
</dbReference>
<accession>A0A9P3GF37</accession>
<dbReference type="GO" id="GO:0016616">
    <property type="term" value="F:oxidoreductase activity, acting on the CH-OH group of donors, NAD or NADP as acceptor"/>
    <property type="evidence" value="ECO:0007669"/>
    <property type="project" value="InterPro"/>
</dbReference>
<sequence length="350" mass="38840">MSSESYLVIGGSGLLGGHIIDKLLERGETAVATFDIAPGTTLDKRVRVFVGDVCDRTTLDKVVKECGATCIFHTVALLQGKDDALVRRVNIEGTRTVISVAEAQRVSRLVYTSSASVVFAGPDQANVDESAPYPERPFDLYNETKALAEQAVLQANGRHGLSTTSLRVAAIFGPRDRLSVPTILGTILTGNTNVQIGSNQNLFDWTYIENAAHAHLLAADRLAPGHPKYQQVAGEAFFITNGEPRPYWDLPRALWREVGYTPKSVTVLPKSIAWLLALMLEIVCWVRGTDPLFTRYRVHMMCATRYCSIEKARKALDYEPPVPLDEGIRRSAQWWMLTHSEEMKKIRALR</sequence>
<evidence type="ECO:0000259" key="3">
    <source>
        <dbReference type="Pfam" id="PF01073"/>
    </source>
</evidence>
<feature type="domain" description="3-beta hydroxysteroid dehydrogenase/isomerase" evidence="3">
    <location>
        <begin position="7"/>
        <end position="269"/>
    </location>
</feature>
<evidence type="ECO:0000313" key="5">
    <source>
        <dbReference type="Proteomes" id="UP000703269"/>
    </source>
</evidence>
<dbReference type="AlphaFoldDB" id="A0A9P3GF37"/>
<dbReference type="PANTHER" id="PTHR43245">
    <property type="entry name" value="BIFUNCTIONAL POLYMYXIN RESISTANCE PROTEIN ARNA"/>
    <property type="match status" value="1"/>
</dbReference>
<keyword evidence="5" id="KW-1185">Reference proteome</keyword>
<dbReference type="Proteomes" id="UP000703269">
    <property type="component" value="Unassembled WGS sequence"/>
</dbReference>
<evidence type="ECO:0000256" key="2">
    <source>
        <dbReference type="ARBA" id="ARBA00023002"/>
    </source>
</evidence>
<name>A0A9P3GF37_9APHY</name>
<comment type="caution">
    <text evidence="4">The sequence shown here is derived from an EMBL/GenBank/DDBJ whole genome shotgun (WGS) entry which is preliminary data.</text>
</comment>
<comment type="similarity">
    <text evidence="1">Belongs to the 3-beta-HSD family.</text>
</comment>
<dbReference type="Gene3D" id="3.40.50.720">
    <property type="entry name" value="NAD(P)-binding Rossmann-like Domain"/>
    <property type="match status" value="1"/>
</dbReference>
<dbReference type="GO" id="GO:0006694">
    <property type="term" value="P:steroid biosynthetic process"/>
    <property type="evidence" value="ECO:0007669"/>
    <property type="project" value="InterPro"/>
</dbReference>
<organism evidence="4 5">
    <name type="scientific">Phanerochaete sordida</name>
    <dbReference type="NCBI Taxonomy" id="48140"/>
    <lineage>
        <taxon>Eukaryota</taxon>
        <taxon>Fungi</taxon>
        <taxon>Dikarya</taxon>
        <taxon>Basidiomycota</taxon>
        <taxon>Agaricomycotina</taxon>
        <taxon>Agaricomycetes</taxon>
        <taxon>Polyporales</taxon>
        <taxon>Phanerochaetaceae</taxon>
        <taxon>Phanerochaete</taxon>
    </lineage>
</organism>
<gene>
    <name evidence="4" type="ORF">PsYK624_093380</name>
</gene>
<dbReference type="InterPro" id="IPR050177">
    <property type="entry name" value="Lipid_A_modif_metabolic_enz"/>
</dbReference>
<proteinExistence type="inferred from homology"/>
<keyword evidence="2" id="KW-0560">Oxidoreductase</keyword>
<protein>
    <submittedName>
        <fullName evidence="4">NAD(P)-binding protein</fullName>
    </submittedName>
</protein>
<dbReference type="Pfam" id="PF01073">
    <property type="entry name" value="3Beta_HSD"/>
    <property type="match status" value="1"/>
</dbReference>
<dbReference type="InterPro" id="IPR036291">
    <property type="entry name" value="NAD(P)-bd_dom_sf"/>
</dbReference>